<dbReference type="InterPro" id="IPR027417">
    <property type="entry name" value="P-loop_NTPase"/>
</dbReference>
<gene>
    <name evidence="4" type="ORF">P4O66_003510</name>
</gene>
<evidence type="ECO:0000313" key="4">
    <source>
        <dbReference type="EMBL" id="KAK1784352.1"/>
    </source>
</evidence>
<protein>
    <recommendedName>
        <fullName evidence="3">FISNA domain-containing protein</fullName>
    </recommendedName>
</protein>
<accession>A0AAD9DLM3</accession>
<dbReference type="PANTHER" id="PTHR24106">
    <property type="entry name" value="NACHT, LRR AND CARD DOMAINS-CONTAINING"/>
    <property type="match status" value="1"/>
</dbReference>
<dbReference type="InterPro" id="IPR029495">
    <property type="entry name" value="NACHT-assoc"/>
</dbReference>
<dbReference type="Proteomes" id="UP001239994">
    <property type="component" value="Unassembled WGS sequence"/>
</dbReference>
<evidence type="ECO:0000259" key="3">
    <source>
        <dbReference type="SMART" id="SM01288"/>
    </source>
</evidence>
<dbReference type="SMART" id="SM01288">
    <property type="entry name" value="FISNA"/>
    <property type="match status" value="1"/>
</dbReference>
<evidence type="ECO:0000313" key="5">
    <source>
        <dbReference type="Proteomes" id="UP001239994"/>
    </source>
</evidence>
<reference evidence="4" key="1">
    <citation type="submission" date="2023-03" db="EMBL/GenBank/DDBJ databases">
        <title>Electrophorus voltai genome.</title>
        <authorList>
            <person name="Bian C."/>
        </authorList>
    </citation>
    <scope>NUCLEOTIDE SEQUENCE</scope>
    <source>
        <strain evidence="4">CB-2022</strain>
        <tissue evidence="4">Muscle</tissue>
    </source>
</reference>
<proteinExistence type="predicted"/>
<organism evidence="4 5">
    <name type="scientific">Electrophorus voltai</name>
    <dbReference type="NCBI Taxonomy" id="2609070"/>
    <lineage>
        <taxon>Eukaryota</taxon>
        <taxon>Metazoa</taxon>
        <taxon>Chordata</taxon>
        <taxon>Craniata</taxon>
        <taxon>Vertebrata</taxon>
        <taxon>Euteleostomi</taxon>
        <taxon>Actinopterygii</taxon>
        <taxon>Neopterygii</taxon>
        <taxon>Teleostei</taxon>
        <taxon>Ostariophysi</taxon>
        <taxon>Gymnotiformes</taxon>
        <taxon>Gymnotoidei</taxon>
        <taxon>Gymnotidae</taxon>
        <taxon>Electrophorus</taxon>
    </lineage>
</organism>
<keyword evidence="1" id="KW-0433">Leucine-rich repeat</keyword>
<evidence type="ECO:0000256" key="1">
    <source>
        <dbReference type="ARBA" id="ARBA00022614"/>
    </source>
</evidence>
<dbReference type="EMBL" id="JAROKS010000262">
    <property type="protein sequence ID" value="KAK1784352.1"/>
    <property type="molecule type" value="Genomic_DNA"/>
</dbReference>
<evidence type="ECO:0000256" key="2">
    <source>
        <dbReference type="ARBA" id="ARBA00022737"/>
    </source>
</evidence>
<dbReference type="Gene3D" id="3.40.50.300">
    <property type="entry name" value="P-loop containing nucleotide triphosphate hydrolases"/>
    <property type="match status" value="1"/>
</dbReference>
<dbReference type="InterPro" id="IPR007111">
    <property type="entry name" value="NACHT_NTPase"/>
</dbReference>
<dbReference type="AlphaFoldDB" id="A0AAD9DLM3"/>
<comment type="caution">
    <text evidence="4">The sequence shown here is derived from an EMBL/GenBank/DDBJ whole genome shotgun (WGS) entry which is preliminary data.</text>
</comment>
<dbReference type="SUPFAM" id="SSF52047">
    <property type="entry name" value="RNI-like"/>
    <property type="match status" value="1"/>
</dbReference>
<sequence>MKIKYKEKFEKLYEEATIECDRVPIKDTYTEVYMIKGCTGGVNTKHEVRQVEDFYPKTEETPITLSDLFKVQSTENKHGTKVLTLGIAGVGKTVSVHKFILDWAEQKCNQDIDFIIYLPFRELNLIKDEILSGCGLMEESCKSLTSVLQTENSLKELEMNNNDLQNSGVEQLCAGMKSSHCKLEIL</sequence>
<dbReference type="InterPro" id="IPR051261">
    <property type="entry name" value="NLR"/>
</dbReference>
<dbReference type="Pfam" id="PF14484">
    <property type="entry name" value="FISNA"/>
    <property type="match status" value="1"/>
</dbReference>
<name>A0AAD9DLM3_9TELE</name>
<keyword evidence="2" id="KW-0677">Repeat</keyword>
<feature type="domain" description="FISNA" evidence="3">
    <location>
        <begin position="1"/>
        <end position="70"/>
    </location>
</feature>
<dbReference type="Pfam" id="PF05729">
    <property type="entry name" value="NACHT"/>
    <property type="match status" value="1"/>
</dbReference>
<keyword evidence="5" id="KW-1185">Reference proteome</keyword>